<gene>
    <name evidence="8" type="ORF">SAMN04488567_0661</name>
</gene>
<proteinExistence type="predicted"/>
<evidence type="ECO:0000313" key="8">
    <source>
        <dbReference type="EMBL" id="SDE05709.1"/>
    </source>
</evidence>
<dbReference type="EMBL" id="FNAT01000001">
    <property type="protein sequence ID" value="SDE05709.1"/>
    <property type="molecule type" value="Genomic_DNA"/>
</dbReference>
<feature type="compositionally biased region" description="Basic and acidic residues" evidence="7">
    <location>
        <begin position="1"/>
        <end position="11"/>
    </location>
</feature>
<comment type="subcellular location">
    <subcellularLocation>
        <location evidence="1">Cell inner membrane</location>
    </subcellularLocation>
</comment>
<keyword evidence="9" id="KW-1185">Reference proteome</keyword>
<dbReference type="Pfam" id="PF03279">
    <property type="entry name" value="Lip_A_acyltrans"/>
    <property type="match status" value="1"/>
</dbReference>
<evidence type="ECO:0000256" key="4">
    <source>
        <dbReference type="ARBA" id="ARBA00022679"/>
    </source>
</evidence>
<dbReference type="AlphaFoldDB" id="A0A1G6ZT45"/>
<dbReference type="PANTHER" id="PTHR30606">
    <property type="entry name" value="LIPID A BIOSYNTHESIS LAUROYL ACYLTRANSFERASE"/>
    <property type="match status" value="1"/>
</dbReference>
<dbReference type="GO" id="GO:0016746">
    <property type="term" value="F:acyltransferase activity"/>
    <property type="evidence" value="ECO:0007669"/>
    <property type="project" value="UniProtKB-KW"/>
</dbReference>
<name>A0A1G6ZT45_9RHOB</name>
<evidence type="ECO:0000256" key="2">
    <source>
        <dbReference type="ARBA" id="ARBA00022475"/>
    </source>
</evidence>
<dbReference type="InterPro" id="IPR004960">
    <property type="entry name" value="LipA_acyltrans"/>
</dbReference>
<accession>A0A1G6ZT45</accession>
<dbReference type="GO" id="GO:0009247">
    <property type="term" value="P:glycolipid biosynthetic process"/>
    <property type="evidence" value="ECO:0007669"/>
    <property type="project" value="UniProtKB-ARBA"/>
</dbReference>
<keyword evidence="4 8" id="KW-0808">Transferase</keyword>
<dbReference type="CDD" id="cd07984">
    <property type="entry name" value="LPLAT_LABLAT-like"/>
    <property type="match status" value="1"/>
</dbReference>
<evidence type="ECO:0000256" key="6">
    <source>
        <dbReference type="ARBA" id="ARBA00023315"/>
    </source>
</evidence>
<keyword evidence="6" id="KW-0012">Acyltransferase</keyword>
<evidence type="ECO:0000256" key="5">
    <source>
        <dbReference type="ARBA" id="ARBA00023136"/>
    </source>
</evidence>
<keyword evidence="2" id="KW-1003">Cell membrane</keyword>
<feature type="region of interest" description="Disordered" evidence="7">
    <location>
        <begin position="1"/>
        <end position="24"/>
    </location>
</feature>
<evidence type="ECO:0000256" key="1">
    <source>
        <dbReference type="ARBA" id="ARBA00004533"/>
    </source>
</evidence>
<dbReference type="STRING" id="521013.SAMN04488567_0661"/>
<keyword evidence="3" id="KW-0997">Cell inner membrane</keyword>
<dbReference type="GO" id="GO:0005886">
    <property type="term" value="C:plasma membrane"/>
    <property type="evidence" value="ECO:0007669"/>
    <property type="project" value="UniProtKB-SubCell"/>
</dbReference>
<evidence type="ECO:0000256" key="7">
    <source>
        <dbReference type="SAM" id="MobiDB-lite"/>
    </source>
</evidence>
<dbReference type="Proteomes" id="UP000198922">
    <property type="component" value="Unassembled WGS sequence"/>
</dbReference>
<reference evidence="9" key="1">
    <citation type="submission" date="2016-10" db="EMBL/GenBank/DDBJ databases">
        <authorList>
            <person name="Varghese N."/>
            <person name="Submissions S."/>
        </authorList>
    </citation>
    <scope>NUCLEOTIDE SEQUENCE [LARGE SCALE GENOMIC DNA]</scope>
    <source>
        <strain evidence="9">DSM 21424</strain>
    </source>
</reference>
<sequence>MPGRMQQDRNTGRQGAGREPGRGVGDWLSDRVLRGAIATAMALPYPRRLALMGGLTSGLIGPLAGYRRRAERNLALIWPEMPAPRRAALAAACCDNLGRTLIENYSGAEFARRLPDAPAETTGLEAIERARAERRPVVFVTGHFGNHEAPRRVLTAMGYEIGGLYRAMSNRFVNDHYAATMEGVSGPVFAKGRRGLTGFLRHLKAGGMATLLFDLHDRDGVEIDFLGRPALTALTAAELALRHDALLVPYFGIRRPDGIGIDVAVEAPIPHSEPLAMMQEATRRLEQRIAADPGQWFWVHNRWKADRRKR</sequence>
<evidence type="ECO:0000313" key="9">
    <source>
        <dbReference type="Proteomes" id="UP000198922"/>
    </source>
</evidence>
<keyword evidence="5" id="KW-0472">Membrane</keyword>
<evidence type="ECO:0000256" key="3">
    <source>
        <dbReference type="ARBA" id="ARBA00022519"/>
    </source>
</evidence>
<protein>
    <submittedName>
        <fullName evidence="8">KDO2-lipid IV(A) lauroyltransferase</fullName>
    </submittedName>
</protein>
<organism evidence="8 9">
    <name type="scientific">Limimaricola pyoseonensis</name>
    <dbReference type="NCBI Taxonomy" id="521013"/>
    <lineage>
        <taxon>Bacteria</taxon>
        <taxon>Pseudomonadati</taxon>
        <taxon>Pseudomonadota</taxon>
        <taxon>Alphaproteobacteria</taxon>
        <taxon>Rhodobacterales</taxon>
        <taxon>Paracoccaceae</taxon>
        <taxon>Limimaricola</taxon>
    </lineage>
</organism>
<dbReference type="PANTHER" id="PTHR30606:SF10">
    <property type="entry name" value="PHOSPHATIDYLINOSITOL MANNOSIDE ACYLTRANSFERASE"/>
    <property type="match status" value="1"/>
</dbReference>